<evidence type="ECO:0000256" key="7">
    <source>
        <dbReference type="RuleBase" id="RU363032"/>
    </source>
</evidence>
<dbReference type="CDD" id="cd06261">
    <property type="entry name" value="TM_PBP2"/>
    <property type="match status" value="1"/>
</dbReference>
<comment type="similarity">
    <text evidence="7">Belongs to the binding-protein-dependent transport system permease family.</text>
</comment>
<keyword evidence="2 7" id="KW-0813">Transport</keyword>
<organism evidence="9 10">
    <name type="scientific">Paenibacillus wynnii</name>
    <dbReference type="NCBI Taxonomy" id="268407"/>
    <lineage>
        <taxon>Bacteria</taxon>
        <taxon>Bacillati</taxon>
        <taxon>Bacillota</taxon>
        <taxon>Bacilli</taxon>
        <taxon>Bacillales</taxon>
        <taxon>Paenibacillaceae</taxon>
        <taxon>Paenibacillus</taxon>
    </lineage>
</organism>
<dbReference type="Proteomes" id="UP000029734">
    <property type="component" value="Unassembled WGS sequence"/>
</dbReference>
<dbReference type="InterPro" id="IPR000515">
    <property type="entry name" value="MetI-like"/>
</dbReference>
<dbReference type="SUPFAM" id="SSF161098">
    <property type="entry name" value="MetI-like"/>
    <property type="match status" value="1"/>
</dbReference>
<keyword evidence="6 7" id="KW-0472">Membrane</keyword>
<evidence type="ECO:0000256" key="4">
    <source>
        <dbReference type="ARBA" id="ARBA00022692"/>
    </source>
</evidence>
<proteinExistence type="inferred from homology"/>
<dbReference type="EMBL" id="JQCR01000003">
    <property type="protein sequence ID" value="KGE16849.1"/>
    <property type="molecule type" value="Genomic_DNA"/>
</dbReference>
<comment type="caution">
    <text evidence="9">The sequence shown here is derived from an EMBL/GenBank/DDBJ whole genome shotgun (WGS) entry which is preliminary data.</text>
</comment>
<feature type="transmembrane region" description="Helical" evidence="7">
    <location>
        <begin position="225"/>
        <end position="246"/>
    </location>
</feature>
<feature type="transmembrane region" description="Helical" evidence="7">
    <location>
        <begin position="97"/>
        <end position="123"/>
    </location>
</feature>
<keyword evidence="4 7" id="KW-0812">Transmembrane</keyword>
<feature type="domain" description="ABC transmembrane type-1" evidence="8">
    <location>
        <begin position="63"/>
        <end position="250"/>
    </location>
</feature>
<evidence type="ECO:0000256" key="2">
    <source>
        <dbReference type="ARBA" id="ARBA00022448"/>
    </source>
</evidence>
<dbReference type="OrthoDB" id="9804353at2"/>
<feature type="transmembrane region" description="Helical" evidence="7">
    <location>
        <begin position="70"/>
        <end position="90"/>
    </location>
</feature>
<dbReference type="InterPro" id="IPR035906">
    <property type="entry name" value="MetI-like_sf"/>
</dbReference>
<sequence>MILTPLKRYLRDYGLALLLLLFLLVCWETVVRLKWIPSFILPAPTSIWNALVENRRLLFGQHLPATLQEVIMGFILSVVLGSLLGTGMHLSRRLEKALYPFIIISQTIPLIALSPIFIFWFGYSLAGKVAVVFLTAFFPVVVGSFDGLRKGGEGYRELLLTMGANRWHLLTKIQIPLALPSFFSGLKLSIVYCVIGATIGEWLGGSKGLGYFSRRMAGNLQSDEMFAAVFLLSALGLVLFLILVLLEKILFMKRGSSNS</sequence>
<protein>
    <submittedName>
        <fullName evidence="9">ABC transporter permease</fullName>
    </submittedName>
</protein>
<dbReference type="Gene3D" id="1.10.3720.10">
    <property type="entry name" value="MetI-like"/>
    <property type="match status" value="1"/>
</dbReference>
<dbReference type="GO" id="GO:0055085">
    <property type="term" value="P:transmembrane transport"/>
    <property type="evidence" value="ECO:0007669"/>
    <property type="project" value="InterPro"/>
</dbReference>
<comment type="subcellular location">
    <subcellularLocation>
        <location evidence="1 7">Cell membrane</location>
        <topology evidence="1 7">Multi-pass membrane protein</topology>
    </subcellularLocation>
</comment>
<feature type="transmembrane region" description="Helical" evidence="7">
    <location>
        <begin position="182"/>
        <end position="205"/>
    </location>
</feature>
<dbReference type="PANTHER" id="PTHR30151">
    <property type="entry name" value="ALKANE SULFONATE ABC TRANSPORTER-RELATED, MEMBRANE SUBUNIT"/>
    <property type="match status" value="1"/>
</dbReference>
<keyword evidence="3" id="KW-1003">Cell membrane</keyword>
<gene>
    <name evidence="9" type="ORF">PWYN_19395</name>
</gene>
<evidence type="ECO:0000313" key="9">
    <source>
        <dbReference type="EMBL" id="KGE16849.1"/>
    </source>
</evidence>
<feature type="transmembrane region" description="Helical" evidence="7">
    <location>
        <begin position="129"/>
        <end position="148"/>
    </location>
</feature>
<evidence type="ECO:0000313" key="10">
    <source>
        <dbReference type="Proteomes" id="UP000029734"/>
    </source>
</evidence>
<dbReference type="RefSeq" id="WP_036655133.1">
    <property type="nucleotide sequence ID" value="NZ_JQCR01000003.1"/>
</dbReference>
<dbReference type="GO" id="GO:0005886">
    <property type="term" value="C:plasma membrane"/>
    <property type="evidence" value="ECO:0007669"/>
    <property type="project" value="UniProtKB-SubCell"/>
</dbReference>
<evidence type="ECO:0000256" key="5">
    <source>
        <dbReference type="ARBA" id="ARBA00022989"/>
    </source>
</evidence>
<dbReference type="AlphaFoldDB" id="A0A098M315"/>
<dbReference type="eggNOG" id="COG0600">
    <property type="taxonomic scope" value="Bacteria"/>
</dbReference>
<dbReference type="Pfam" id="PF00528">
    <property type="entry name" value="BPD_transp_1"/>
    <property type="match status" value="1"/>
</dbReference>
<dbReference type="STRING" id="268407.PWYN_19395"/>
<accession>A0A098M315</accession>
<evidence type="ECO:0000256" key="3">
    <source>
        <dbReference type="ARBA" id="ARBA00022475"/>
    </source>
</evidence>
<dbReference type="PROSITE" id="PS50928">
    <property type="entry name" value="ABC_TM1"/>
    <property type="match status" value="1"/>
</dbReference>
<reference evidence="9 10" key="1">
    <citation type="submission" date="2014-08" db="EMBL/GenBank/DDBJ databases">
        <authorList>
            <person name="den Bakker H.C."/>
        </authorList>
    </citation>
    <scope>NUCLEOTIDE SEQUENCE [LARGE SCALE GENOMIC DNA]</scope>
    <source>
        <strain evidence="9 10">DSM 18334</strain>
    </source>
</reference>
<reference evidence="9 10" key="2">
    <citation type="submission" date="2014-10" db="EMBL/GenBank/DDBJ databases">
        <title>Comparative genomics of the Paenibacillus odorifer group.</title>
        <authorList>
            <person name="Tsai Y.-C."/>
            <person name="Martin N."/>
            <person name="Korlach J."/>
            <person name="Wiedmann M."/>
        </authorList>
    </citation>
    <scope>NUCLEOTIDE SEQUENCE [LARGE SCALE GENOMIC DNA]</scope>
    <source>
        <strain evidence="9 10">DSM 18334</strain>
    </source>
</reference>
<name>A0A098M315_9BACL</name>
<evidence type="ECO:0000259" key="8">
    <source>
        <dbReference type="PROSITE" id="PS50928"/>
    </source>
</evidence>
<keyword evidence="5 7" id="KW-1133">Transmembrane helix</keyword>
<dbReference type="PANTHER" id="PTHR30151:SF20">
    <property type="entry name" value="ABC TRANSPORTER PERMEASE PROTEIN HI_0355-RELATED"/>
    <property type="match status" value="1"/>
</dbReference>
<evidence type="ECO:0000256" key="1">
    <source>
        <dbReference type="ARBA" id="ARBA00004651"/>
    </source>
</evidence>
<keyword evidence="10" id="KW-1185">Reference proteome</keyword>
<evidence type="ECO:0000256" key="6">
    <source>
        <dbReference type="ARBA" id="ARBA00023136"/>
    </source>
</evidence>